<protein>
    <submittedName>
        <fullName evidence="2">Uncharacterized protein</fullName>
    </submittedName>
</protein>
<reference evidence="2" key="1">
    <citation type="journal article" date="2014" name="Int. J. Syst. Evol. Microbiol.">
        <title>Complete genome sequence of Corynebacterium casei LMG S-19264T (=DSM 44701T), isolated from a smear-ripened cheese.</title>
        <authorList>
            <consortium name="US DOE Joint Genome Institute (JGI-PGF)"/>
            <person name="Walter F."/>
            <person name="Albersmeier A."/>
            <person name="Kalinowski J."/>
            <person name="Ruckert C."/>
        </authorList>
    </citation>
    <scope>NUCLEOTIDE SEQUENCE</scope>
    <source>
        <strain evidence="2">JCM 4125</strain>
    </source>
</reference>
<name>A0A918HNA2_9ACTN</name>
<gene>
    <name evidence="2" type="ORF">GCM10010226_67470</name>
</gene>
<dbReference type="Proteomes" id="UP000646776">
    <property type="component" value="Unassembled WGS sequence"/>
</dbReference>
<evidence type="ECO:0000313" key="2">
    <source>
        <dbReference type="EMBL" id="GGT79668.1"/>
    </source>
</evidence>
<reference evidence="2" key="2">
    <citation type="submission" date="2020-09" db="EMBL/GenBank/DDBJ databases">
        <authorList>
            <person name="Sun Q."/>
            <person name="Ohkuma M."/>
        </authorList>
    </citation>
    <scope>NUCLEOTIDE SEQUENCE</scope>
    <source>
        <strain evidence="2">JCM 4125</strain>
    </source>
</reference>
<proteinExistence type="predicted"/>
<sequence length="61" mass="6755">MPGNDRESIPVEAAAAPLWRWQNPLWHWHHWVLGAGVVALSAWAGGWFVRRRGAAAEGQGL</sequence>
<keyword evidence="1" id="KW-0812">Transmembrane</keyword>
<dbReference type="AlphaFoldDB" id="A0A918HNA2"/>
<keyword evidence="1" id="KW-0472">Membrane</keyword>
<evidence type="ECO:0000313" key="3">
    <source>
        <dbReference type="Proteomes" id="UP000646776"/>
    </source>
</evidence>
<comment type="caution">
    <text evidence="2">The sequence shown here is derived from an EMBL/GenBank/DDBJ whole genome shotgun (WGS) entry which is preliminary data.</text>
</comment>
<keyword evidence="1" id="KW-1133">Transmembrane helix</keyword>
<evidence type="ECO:0000256" key="1">
    <source>
        <dbReference type="SAM" id="Phobius"/>
    </source>
</evidence>
<dbReference type="EMBL" id="BMSA01000025">
    <property type="protein sequence ID" value="GGT79668.1"/>
    <property type="molecule type" value="Genomic_DNA"/>
</dbReference>
<feature type="transmembrane region" description="Helical" evidence="1">
    <location>
        <begin position="28"/>
        <end position="49"/>
    </location>
</feature>
<organism evidence="2 3">
    <name type="scientific">Streptomyces phaeofaciens</name>
    <dbReference type="NCBI Taxonomy" id="68254"/>
    <lineage>
        <taxon>Bacteria</taxon>
        <taxon>Bacillati</taxon>
        <taxon>Actinomycetota</taxon>
        <taxon>Actinomycetes</taxon>
        <taxon>Kitasatosporales</taxon>
        <taxon>Streptomycetaceae</taxon>
        <taxon>Streptomyces</taxon>
    </lineage>
</organism>
<accession>A0A918HNA2</accession>
<keyword evidence="3" id="KW-1185">Reference proteome</keyword>